<proteinExistence type="predicted"/>
<dbReference type="GO" id="GO:0005778">
    <property type="term" value="C:peroxisomal membrane"/>
    <property type="evidence" value="ECO:0007669"/>
    <property type="project" value="TreeGrafter"/>
</dbReference>
<dbReference type="Gene3D" id="1.20.120.900">
    <property type="entry name" value="Pex19, mPTS binding domain"/>
    <property type="match status" value="1"/>
</dbReference>
<name>A0A165EYR4_EXIGL</name>
<dbReference type="Proteomes" id="UP000077266">
    <property type="component" value="Unassembled WGS sequence"/>
</dbReference>
<dbReference type="GO" id="GO:0045046">
    <property type="term" value="P:protein import into peroxisome membrane"/>
    <property type="evidence" value="ECO:0007669"/>
    <property type="project" value="TreeGrafter"/>
</dbReference>
<evidence type="ECO:0008006" key="4">
    <source>
        <dbReference type="Google" id="ProtNLM"/>
    </source>
</evidence>
<dbReference type="PANTHER" id="PTHR12774">
    <property type="entry name" value="PEROXISOMAL BIOGENESIS FACTOR 19"/>
    <property type="match status" value="1"/>
</dbReference>
<sequence length="255" mass="26892">MEDLMRDLVGGSGDDANATQSAEARADWEQALKDLQDATAAAGGAAEPGASTSAAADAGFQASLRAALDKLKESEDGLKADEADSANADQLAQLQQLLAGLAGEGGEGDGSADDPGQLSGVLEGLMQSLMSKEILYEPLKDLHDKVFFHIVASSYMLIFSCLQYPEYINTHKDSLPADEVTRYTEQSALVGRIVAIFETPGYSDDDPVKSSEVLTLMNEMQAKGSPPTEIMGDMPPGMEMGPDGMPKLPDNCIIS</sequence>
<organism evidence="2 3">
    <name type="scientific">Exidia glandulosa HHB12029</name>
    <dbReference type="NCBI Taxonomy" id="1314781"/>
    <lineage>
        <taxon>Eukaryota</taxon>
        <taxon>Fungi</taxon>
        <taxon>Dikarya</taxon>
        <taxon>Basidiomycota</taxon>
        <taxon>Agaricomycotina</taxon>
        <taxon>Agaricomycetes</taxon>
        <taxon>Auriculariales</taxon>
        <taxon>Exidiaceae</taxon>
        <taxon>Exidia</taxon>
    </lineage>
</organism>
<dbReference type="InterPro" id="IPR006708">
    <property type="entry name" value="Pex19"/>
</dbReference>
<dbReference type="EMBL" id="KV426110">
    <property type="protein sequence ID" value="KZV87990.1"/>
    <property type="molecule type" value="Genomic_DNA"/>
</dbReference>
<reference evidence="2 3" key="1">
    <citation type="journal article" date="2016" name="Mol. Biol. Evol.">
        <title>Comparative Genomics of Early-Diverging Mushroom-Forming Fungi Provides Insights into the Origins of Lignocellulose Decay Capabilities.</title>
        <authorList>
            <person name="Nagy L.G."/>
            <person name="Riley R."/>
            <person name="Tritt A."/>
            <person name="Adam C."/>
            <person name="Daum C."/>
            <person name="Floudas D."/>
            <person name="Sun H."/>
            <person name="Yadav J.S."/>
            <person name="Pangilinan J."/>
            <person name="Larsson K.H."/>
            <person name="Matsuura K."/>
            <person name="Barry K."/>
            <person name="Labutti K."/>
            <person name="Kuo R."/>
            <person name="Ohm R.A."/>
            <person name="Bhattacharya S.S."/>
            <person name="Shirouzu T."/>
            <person name="Yoshinaga Y."/>
            <person name="Martin F.M."/>
            <person name="Grigoriev I.V."/>
            <person name="Hibbett D.S."/>
        </authorList>
    </citation>
    <scope>NUCLEOTIDE SEQUENCE [LARGE SCALE GENOMIC DNA]</scope>
    <source>
        <strain evidence="2 3">HHB12029</strain>
    </source>
</reference>
<evidence type="ECO:0000256" key="1">
    <source>
        <dbReference type="SAM" id="MobiDB-lite"/>
    </source>
</evidence>
<dbReference type="InterPro" id="IPR038322">
    <property type="entry name" value="Pex19_C_sf"/>
</dbReference>
<dbReference type="STRING" id="1314781.A0A165EYR4"/>
<gene>
    <name evidence="2" type="ORF">EXIGLDRAFT_187896</name>
</gene>
<dbReference type="AlphaFoldDB" id="A0A165EYR4"/>
<accession>A0A165EYR4</accession>
<feature type="region of interest" description="Disordered" evidence="1">
    <location>
        <begin position="1"/>
        <end position="31"/>
    </location>
</feature>
<evidence type="ECO:0000313" key="3">
    <source>
        <dbReference type="Proteomes" id="UP000077266"/>
    </source>
</evidence>
<protein>
    <recommendedName>
        <fullName evidence="4">Pex19-domain-containing protein</fullName>
    </recommendedName>
</protein>
<dbReference type="PANTHER" id="PTHR12774:SF2">
    <property type="entry name" value="PEROXISOMAL BIOGENESIS FACTOR 19"/>
    <property type="match status" value="1"/>
</dbReference>
<dbReference type="InParanoid" id="A0A165EYR4"/>
<evidence type="ECO:0000313" key="2">
    <source>
        <dbReference type="EMBL" id="KZV87990.1"/>
    </source>
</evidence>
<dbReference type="GO" id="GO:0033328">
    <property type="term" value="F:peroxisome membrane targeting sequence binding"/>
    <property type="evidence" value="ECO:0007669"/>
    <property type="project" value="TreeGrafter"/>
</dbReference>
<dbReference type="OrthoDB" id="21292at2759"/>
<dbReference type="Pfam" id="PF04614">
    <property type="entry name" value="Pex19"/>
    <property type="match status" value="2"/>
</dbReference>
<keyword evidence="3" id="KW-1185">Reference proteome</keyword>